<reference evidence="5 6" key="1">
    <citation type="submission" date="2018-05" db="EMBL/GenBank/DDBJ databases">
        <title>Vibrio limimaris sp. nov., isolated from marine sediment.</title>
        <authorList>
            <person name="Li C.-M."/>
        </authorList>
    </citation>
    <scope>NUCLEOTIDE SEQUENCE [LARGE SCALE GENOMIC DNA]</scope>
    <source>
        <strain evidence="5 6">E4404</strain>
    </source>
</reference>
<sequence>MNYKTNHKFSTFNINYQPLLAKQFFRSISHQPWAMLLRSASQDHIDSRFDILVANPVATLQTTGSQTKITKDGEASYSEQDPFLLVRQCMEQWLPSIPPVENIPFCGGALGYFGYDLGRRVEVLPSLAEDDIPMADMAVGLYDWALIVDHQQKKATVVGQDPHIAYQWLTDQEEPQALSEQAFSLTSSWQSNMTKTEYQEKLARIHDYLRSGDCYQINLTQRFSAQYTGSEWAAYEKLEQNNNAPFSAFIRTDEAAILSVSPERFIELRGRDIQTKPIKGTRPRSNDALLDQQYARELAHAEKDQAENLMIVDLLRNDIGRVAKPGTVQVPKLFDIESFPAVHHLVSTITASLDDRYQAADLLKASFPGGSITGAPKVRAMEIIEELEPHRRKVYCGSIGYLSRCGNMDTSITIRTLIACNEKLYVWAGGGIVADSKSNDEYQETFDKLSRILPVLESDNDG</sequence>
<dbReference type="InterPro" id="IPR005801">
    <property type="entry name" value="ADC_synthase"/>
</dbReference>
<keyword evidence="2 5" id="KW-0808">Transferase</keyword>
<dbReference type="PANTHER" id="PTHR11236">
    <property type="entry name" value="AMINOBENZOATE/ANTHRANILATE SYNTHASE"/>
    <property type="match status" value="1"/>
</dbReference>
<evidence type="ECO:0000256" key="1">
    <source>
        <dbReference type="ARBA" id="ARBA00013139"/>
    </source>
</evidence>
<evidence type="ECO:0000256" key="2">
    <source>
        <dbReference type="ARBA" id="ARBA00022679"/>
    </source>
</evidence>
<keyword evidence="5" id="KW-0032">Aminotransferase</keyword>
<dbReference type="AlphaFoldDB" id="A0A2U3BDF4"/>
<dbReference type="EMBL" id="QFWT01000001">
    <property type="protein sequence ID" value="PWI34774.1"/>
    <property type="molecule type" value="Genomic_DNA"/>
</dbReference>
<evidence type="ECO:0000259" key="3">
    <source>
        <dbReference type="Pfam" id="PF00425"/>
    </source>
</evidence>
<gene>
    <name evidence="5" type="primary">pabB</name>
    <name evidence="5" type="ORF">DI392_00370</name>
</gene>
<accession>A0A2U3BDF4</accession>
<proteinExistence type="predicted"/>
<feature type="domain" description="Chorismate-utilising enzyme C-terminal" evidence="3">
    <location>
        <begin position="195"/>
        <end position="448"/>
    </location>
</feature>
<dbReference type="Pfam" id="PF04715">
    <property type="entry name" value="Anth_synt_I_N"/>
    <property type="match status" value="1"/>
</dbReference>
<dbReference type="GO" id="GO:0000162">
    <property type="term" value="P:L-tryptophan biosynthetic process"/>
    <property type="evidence" value="ECO:0007669"/>
    <property type="project" value="TreeGrafter"/>
</dbReference>
<dbReference type="Proteomes" id="UP000245362">
    <property type="component" value="Unassembled WGS sequence"/>
</dbReference>
<evidence type="ECO:0000259" key="4">
    <source>
        <dbReference type="Pfam" id="PF04715"/>
    </source>
</evidence>
<feature type="domain" description="Anthranilate synthase component I N-terminal" evidence="4">
    <location>
        <begin position="24"/>
        <end position="157"/>
    </location>
</feature>
<dbReference type="InterPro" id="IPR006805">
    <property type="entry name" value="Anth_synth_I_N"/>
</dbReference>
<dbReference type="RefSeq" id="WP_109317929.1">
    <property type="nucleotide sequence ID" value="NZ_QFWT01000001.1"/>
</dbReference>
<dbReference type="InterPro" id="IPR015890">
    <property type="entry name" value="Chorismate_C"/>
</dbReference>
<evidence type="ECO:0000313" key="6">
    <source>
        <dbReference type="Proteomes" id="UP000245362"/>
    </source>
</evidence>
<evidence type="ECO:0000313" key="5">
    <source>
        <dbReference type="EMBL" id="PWI34774.1"/>
    </source>
</evidence>
<name>A0A2U3BDF4_9VIBR</name>
<dbReference type="InterPro" id="IPR005802">
    <property type="entry name" value="ADC_synth_comp_1"/>
</dbReference>
<dbReference type="EC" id="2.6.1.85" evidence="1"/>
<dbReference type="InterPro" id="IPR019999">
    <property type="entry name" value="Anth_synth_I-like"/>
</dbReference>
<dbReference type="PRINTS" id="PR00095">
    <property type="entry name" value="ANTSNTHASEI"/>
</dbReference>
<protein>
    <recommendedName>
        <fullName evidence="1">aminodeoxychorismate synthase</fullName>
        <ecNumber evidence="1">2.6.1.85</ecNumber>
    </recommendedName>
</protein>
<keyword evidence="6" id="KW-1185">Reference proteome</keyword>
<comment type="caution">
    <text evidence="5">The sequence shown here is derived from an EMBL/GenBank/DDBJ whole genome shotgun (WGS) entry which is preliminary data.</text>
</comment>
<dbReference type="NCBIfam" id="NF012009">
    <property type="entry name" value="PRK15465.1"/>
    <property type="match status" value="1"/>
</dbReference>
<dbReference type="GO" id="GO:0009396">
    <property type="term" value="P:folic acid-containing compound biosynthetic process"/>
    <property type="evidence" value="ECO:0007669"/>
    <property type="project" value="InterPro"/>
</dbReference>
<organism evidence="5 6">
    <name type="scientific">Vibrio albus</name>
    <dbReference type="NCBI Taxonomy" id="2200953"/>
    <lineage>
        <taxon>Bacteria</taxon>
        <taxon>Pseudomonadati</taxon>
        <taxon>Pseudomonadota</taxon>
        <taxon>Gammaproteobacteria</taxon>
        <taxon>Vibrionales</taxon>
        <taxon>Vibrionaceae</taxon>
        <taxon>Vibrio</taxon>
    </lineage>
</organism>
<dbReference type="PANTHER" id="PTHR11236:SF50">
    <property type="entry name" value="AMINODEOXYCHORISMATE SYNTHASE COMPONENT 1"/>
    <property type="match status" value="1"/>
</dbReference>
<dbReference type="OrthoDB" id="9803598at2"/>
<dbReference type="Gene3D" id="3.60.120.10">
    <property type="entry name" value="Anthranilate synthase"/>
    <property type="match status" value="1"/>
</dbReference>
<dbReference type="GO" id="GO:0046820">
    <property type="term" value="F:4-amino-4-deoxychorismate synthase activity"/>
    <property type="evidence" value="ECO:0007669"/>
    <property type="project" value="UniProtKB-EC"/>
</dbReference>
<dbReference type="NCBIfam" id="TIGR00553">
    <property type="entry name" value="pabB"/>
    <property type="match status" value="1"/>
</dbReference>
<dbReference type="SUPFAM" id="SSF56322">
    <property type="entry name" value="ADC synthase"/>
    <property type="match status" value="1"/>
</dbReference>
<dbReference type="Pfam" id="PF00425">
    <property type="entry name" value="Chorismate_bind"/>
    <property type="match status" value="1"/>
</dbReference>